<dbReference type="STRING" id="78245.Xaut_3567"/>
<organism evidence="1 2">
    <name type="scientific">Xanthobacter autotrophicus (strain ATCC BAA-1158 / Py2)</name>
    <dbReference type="NCBI Taxonomy" id="78245"/>
    <lineage>
        <taxon>Bacteria</taxon>
        <taxon>Pseudomonadati</taxon>
        <taxon>Pseudomonadota</taxon>
        <taxon>Alphaproteobacteria</taxon>
        <taxon>Hyphomicrobiales</taxon>
        <taxon>Xanthobacteraceae</taxon>
        <taxon>Xanthobacter</taxon>
    </lineage>
</organism>
<dbReference type="Gene3D" id="3.90.930.1">
    <property type="match status" value="10"/>
</dbReference>
<evidence type="ECO:0000313" key="1">
    <source>
        <dbReference type="EMBL" id="ABS68795.1"/>
    </source>
</evidence>
<reference evidence="1 2" key="1">
    <citation type="submission" date="2007-07" db="EMBL/GenBank/DDBJ databases">
        <title>Complete sequence of chromosome of Xanthobacter autotrophicus Py2.</title>
        <authorList>
            <consortium name="US DOE Joint Genome Institute"/>
            <person name="Copeland A."/>
            <person name="Lucas S."/>
            <person name="Lapidus A."/>
            <person name="Barry K."/>
            <person name="Glavina del Rio T."/>
            <person name="Hammon N."/>
            <person name="Israni S."/>
            <person name="Dalin E."/>
            <person name="Tice H."/>
            <person name="Pitluck S."/>
            <person name="Sims D."/>
            <person name="Brettin T."/>
            <person name="Bruce D."/>
            <person name="Detter J.C."/>
            <person name="Han C."/>
            <person name="Tapia R."/>
            <person name="Brainard J."/>
            <person name="Schmutz J."/>
            <person name="Larimer F."/>
            <person name="Land M."/>
            <person name="Hauser L."/>
            <person name="Kyrpides N."/>
            <person name="Kim E."/>
            <person name="Ensigns S.A."/>
            <person name="Richardson P."/>
        </authorList>
    </citation>
    <scope>NUCLEOTIDE SEQUENCE [LARGE SCALE GENOMIC DNA]</scope>
    <source>
        <strain evidence="2">ATCC BAA-1158 / Py2</strain>
    </source>
</reference>
<proteinExistence type="predicted"/>
<dbReference type="EMBL" id="CP000781">
    <property type="protein sequence ID" value="ABS68795.1"/>
    <property type="molecule type" value="Genomic_DNA"/>
</dbReference>
<dbReference type="Proteomes" id="UP000002417">
    <property type="component" value="Chromosome"/>
</dbReference>
<dbReference type="SUPFAM" id="SSF51445">
    <property type="entry name" value="(Trans)glycosidases"/>
    <property type="match status" value="1"/>
</dbReference>
<accession>A7ILA2</accession>
<evidence type="ECO:0000313" key="2">
    <source>
        <dbReference type="Proteomes" id="UP000002417"/>
    </source>
</evidence>
<dbReference type="Gene3D" id="3.20.20.80">
    <property type="entry name" value="Glycosidases"/>
    <property type="match status" value="1"/>
</dbReference>
<evidence type="ECO:0008006" key="3">
    <source>
        <dbReference type="Google" id="ProtNLM"/>
    </source>
</evidence>
<sequence length="1798" mass="191085">MAQGVTVTQTTAEDFVSSLGVNTKAGTYSDAYTNASLVINSLDYLGISTVRDSYSEYGQANPVLDALANAGIQFDFRVSYSLPATGSAGLSDYIDALKAFVAEHPGSVIAVEGINEANANSFSYNGDSSVAGAAAFQRDLYLAIRAEPELSSVLVYNLSIAYNDPSVFAAVGDLGAYSDAANAHAYPNTGKGADAQVESIIALARSNSQGDPLVVTETGYTTLESASGVGVNEDAQAKLVLQNLLAAYEDGSTKTYLYTLFDEPSVAATRGDKEVSFGLFNADGSPKEAAVAIHNLTTILNFGNDGSASTATDTAFTLSGATSDTHSMIMTKSGGVYDIVLWQNVTVWNDVTDTEIVNSTTPVTVDLGETVSSVRIYDPLGGLDPIATYTNVSSFTVPLSDHPLVIEIGASEAVHEDVVTSAANLTLTSAEFVAQIDTLATATGLQSVTLSDSHELAVASVETMQYIIANYGSLLSKIDGGYTFSVTYGQSTWRKEQIFDANGNLQTRIDYGVSNDVVVSKVAYNNDGSVDYYNYNITGQTYTTQHLTVNAAGVTVLTERFHADGTWDYLQTVAADGTKDTVTYNSAGQKTSDINVATDGTRTTLTYDPSSGYLTQSLLQAASGVVTTKTYTAGVLMRTTVANTDGSVDYYNYNITGQTYTSQHLTVNAAGVTVLTERFHADGTWDYLQTVAADGTKDTVTYNSAGQKTSDINVATDGTRTTLTYDPSSGYLTQSLLQAASGVVTTKTYTAGVLMRTTVANTDGSVDYYNYNITGQTYTSQHLTVNAAGVTVLTERFHADGTRDYVQTVAADGSKDTVTYNSAGQKTSDINVATDGTRTTLTYDPSSGYLTQSLLQAASGVVTTKTYTAGVLMRTTVANTDGSVDYYNYNITGQTYTSQHQTVNAAGVTVLTERFHADGTLDYVQTVAADGTKDTVTYNSAGQKTTDISLATDGSLTTLTYDPSSGYLTQSLLQAASGVVTTKTYTAGVLMRTTVANTDGSVDYYNYNITGQTYTSQHQTVNAAGVTVLTERFHADGTRDYVQTVAADGTKDTVTYNSAGQKTTDTLVATDGTQTTLTYDPSSGYLTQSVLQAAGGVVTTKTYTAGVLMRTTVANTDGSVDYYNYNITGQTYTSQHQTVNAAGVTVLTERFHADGTRDYVQTVAADGTKDTVNYNSAGQKTTDTLVATDGTQTTLTYDPSSGYLTQSVLQAAGGVVTTKTYTAGVLTRTVVANTDGSVDYYNYNITGQTYTSQHLTVNSAGVTVLTERFHADGTRDYVQTVAADGTKDTVNYNSAGQKTTDTLVATDGTRTTLTYDPSSGNLTQSVLQATSGVVTTKTYTSGVLTRTVVANTDGSVDYYYYNITGQTYTSQHLTVNAAGVTVLTERFHADGTRDYVQTVAADGTKDTVNYNSAGQKTTDTLIATDGTRTTLTYDPSSGNLTQSVLQAASGVVTTKTYTAGVLTRAVVANTDASVDYYYYNITGQTYTSQHLTVNSAGVTVLTERFHSDGTRDYVQTVAANGTKDTINYNSAGQKTTDTIVTVDGSRTTLTYDPSSGNLTQSVAQDTSGTVTKTYTNGVLMKTVEQHSDGTIDYYNYNITGQTYTSQHQKTTSSGSILEIDRYHADGTFDYVEIRHTDGSKDVSNYTSTGAILNHSLIQANGSRVVDNYLQDGTKDIRHDTYDTALNLLIRDYEHVDGTHTIYSYGNNQVLDGGVQNDTFYFRNTTGGILHYDGGNDTVLNFDTSGGHIVIDSKLAHSTSDLVITQTGSDVTITIDANDTIVLKATTVANVHLDAFSFV</sequence>
<keyword evidence="2" id="KW-1185">Reference proteome</keyword>
<dbReference type="eggNOG" id="COG3209">
    <property type="taxonomic scope" value="Bacteria"/>
</dbReference>
<dbReference type="KEGG" id="xau:Xaut_3567"/>
<dbReference type="eggNOG" id="COG5309">
    <property type="taxonomic scope" value="Bacteria"/>
</dbReference>
<dbReference type="PhylomeDB" id="A7ILA2"/>
<protein>
    <recommendedName>
        <fullName evidence="3">RHS repeat protein</fullName>
    </recommendedName>
</protein>
<dbReference type="InterPro" id="IPR011049">
    <property type="entry name" value="Serralysin-like_metalloprot_C"/>
</dbReference>
<dbReference type="SUPFAM" id="SSF51120">
    <property type="entry name" value="beta-Roll"/>
    <property type="match status" value="1"/>
</dbReference>
<dbReference type="InterPro" id="IPR017853">
    <property type="entry name" value="GH"/>
</dbReference>
<name>A7ILA2_XANP2</name>
<gene>
    <name evidence="1" type="ordered locus">Xaut_3567</name>
</gene>
<dbReference type="HOGENOM" id="CLU_251331_0_0_5"/>